<dbReference type="RefSeq" id="XP_035544182.1">
    <property type="nucleotide sequence ID" value="XM_035688289.1"/>
</dbReference>
<dbReference type="KEGG" id="jre:118347932"/>
<organism evidence="1 2">
    <name type="scientific">Juglans regia</name>
    <name type="common">English walnut</name>
    <dbReference type="NCBI Taxonomy" id="51240"/>
    <lineage>
        <taxon>Eukaryota</taxon>
        <taxon>Viridiplantae</taxon>
        <taxon>Streptophyta</taxon>
        <taxon>Embryophyta</taxon>
        <taxon>Tracheophyta</taxon>
        <taxon>Spermatophyta</taxon>
        <taxon>Magnoliopsida</taxon>
        <taxon>eudicotyledons</taxon>
        <taxon>Gunneridae</taxon>
        <taxon>Pentapetalae</taxon>
        <taxon>rosids</taxon>
        <taxon>fabids</taxon>
        <taxon>Fagales</taxon>
        <taxon>Juglandaceae</taxon>
        <taxon>Juglans</taxon>
    </lineage>
</organism>
<protein>
    <submittedName>
        <fullName evidence="2">Uncharacterized protein LOC118347932</fullName>
    </submittedName>
</protein>
<evidence type="ECO:0000313" key="2">
    <source>
        <dbReference type="RefSeq" id="XP_035544182.1"/>
    </source>
</evidence>
<dbReference type="Proteomes" id="UP000235220">
    <property type="component" value="Chromosome 3"/>
</dbReference>
<proteinExistence type="predicted"/>
<dbReference type="AlphaFoldDB" id="A0A6P9ENM4"/>
<dbReference type="InParanoid" id="A0A6P9ENM4"/>
<dbReference type="GeneID" id="118347932"/>
<accession>A0A6P9ENM4</accession>
<gene>
    <name evidence="2" type="primary">LOC118347932</name>
</gene>
<keyword evidence="1" id="KW-1185">Reference proteome</keyword>
<sequence length="118" mass="13102">MAFSVLRSNFSISETSLRGHFGLRRLTVDIPLQLTKSALTTIQILARRFHLHKLPSAPAIATQKMHGSHAVRPIPGMQNKVEMKFFTLRGDSNDGLESSFGRHGMVKQMANKPDMAST</sequence>
<evidence type="ECO:0000313" key="1">
    <source>
        <dbReference type="Proteomes" id="UP000235220"/>
    </source>
</evidence>
<reference evidence="2" key="1">
    <citation type="submission" date="2025-08" db="UniProtKB">
        <authorList>
            <consortium name="RefSeq"/>
        </authorList>
    </citation>
    <scope>IDENTIFICATION</scope>
    <source>
        <tissue evidence="2">Leaves</tissue>
    </source>
</reference>
<name>A0A6P9ENM4_JUGRE</name>